<gene>
    <name evidence="2" type="ORF">JEM65_13340</name>
</gene>
<reference evidence="2 3" key="1">
    <citation type="submission" date="2020-09" db="EMBL/GenBank/DDBJ databases">
        <title>Draft genome of Gelidibacter salicanalis PAMC21136.</title>
        <authorList>
            <person name="Park H."/>
        </authorList>
    </citation>
    <scope>NUCLEOTIDE SEQUENCE [LARGE SCALE GENOMIC DNA]</scope>
    <source>
        <strain evidence="2 3">PAMC21136</strain>
    </source>
</reference>
<feature type="signal peptide" evidence="1">
    <location>
        <begin position="1"/>
        <end position="24"/>
    </location>
</feature>
<organism evidence="2 3">
    <name type="scientific">Gelidibacter salicanalis</name>
    <dbReference type="NCBI Taxonomy" id="291193"/>
    <lineage>
        <taxon>Bacteria</taxon>
        <taxon>Pseudomonadati</taxon>
        <taxon>Bacteroidota</taxon>
        <taxon>Flavobacteriia</taxon>
        <taxon>Flavobacteriales</taxon>
        <taxon>Flavobacteriaceae</taxon>
        <taxon>Gelidibacter</taxon>
    </lineage>
</organism>
<keyword evidence="3" id="KW-1185">Reference proteome</keyword>
<keyword evidence="1" id="KW-0732">Signal</keyword>
<evidence type="ECO:0000313" key="2">
    <source>
        <dbReference type="EMBL" id="MBJ7881621.1"/>
    </source>
</evidence>
<proteinExistence type="predicted"/>
<name>A0A934KUJ7_9FLAO</name>
<dbReference type="AlphaFoldDB" id="A0A934KUJ7"/>
<protein>
    <recommendedName>
        <fullName evidence="4">Kazal-like domain-containing protein</fullName>
    </recommendedName>
</protein>
<dbReference type="Proteomes" id="UP000662373">
    <property type="component" value="Unassembled WGS sequence"/>
</dbReference>
<feature type="chain" id="PRO_5037910135" description="Kazal-like domain-containing protein" evidence="1">
    <location>
        <begin position="25"/>
        <end position="88"/>
    </location>
</feature>
<evidence type="ECO:0000313" key="3">
    <source>
        <dbReference type="Proteomes" id="UP000662373"/>
    </source>
</evidence>
<dbReference type="RefSeq" id="WP_199600351.1">
    <property type="nucleotide sequence ID" value="NZ_JAEHJZ010000032.1"/>
</dbReference>
<comment type="caution">
    <text evidence="2">The sequence shown here is derived from an EMBL/GenBank/DDBJ whole genome shotgun (WGS) entry which is preliminary data.</text>
</comment>
<accession>A0A934KUJ7</accession>
<sequence>MKTQIRKLMMPMAFALVAAIGAFATGNGAKDDASLADRQGFQKVGDLCIPTSTECSTIEVPFLCTDGANTLYDFNGTSCPDVLYQKMD</sequence>
<dbReference type="EMBL" id="JAEHJZ010000032">
    <property type="protein sequence ID" value="MBJ7881621.1"/>
    <property type="molecule type" value="Genomic_DNA"/>
</dbReference>
<evidence type="ECO:0008006" key="4">
    <source>
        <dbReference type="Google" id="ProtNLM"/>
    </source>
</evidence>
<evidence type="ECO:0000256" key="1">
    <source>
        <dbReference type="SAM" id="SignalP"/>
    </source>
</evidence>